<dbReference type="AlphaFoldDB" id="A0A146JWH4"/>
<dbReference type="EMBL" id="GDID01007674">
    <property type="protein sequence ID" value="JAP88932.1"/>
    <property type="molecule type" value="Transcribed_RNA"/>
</dbReference>
<proteinExistence type="predicted"/>
<reference evidence="1" key="1">
    <citation type="submission" date="2015-07" db="EMBL/GenBank/DDBJ databases">
        <title>Adaptation to a free-living lifestyle via gene acquisitions in the diplomonad Trepomonas sp. PC1.</title>
        <authorList>
            <person name="Xu F."/>
            <person name="Jerlstrom-Hultqvist J."/>
            <person name="Kolisko M."/>
            <person name="Simpson A.G.B."/>
            <person name="Roger A.J."/>
            <person name="Svard S.G."/>
            <person name="Andersson J.O."/>
        </authorList>
    </citation>
    <scope>NUCLEOTIDE SEQUENCE</scope>
    <source>
        <strain evidence="1">PC1</strain>
    </source>
</reference>
<accession>A0A146JWH4</accession>
<name>A0A146JWH4_9EUKA</name>
<evidence type="ECO:0000313" key="1">
    <source>
        <dbReference type="EMBL" id="JAP88932.1"/>
    </source>
</evidence>
<protein>
    <submittedName>
        <fullName evidence="1">Uncharacterized protein</fullName>
    </submittedName>
</protein>
<organism evidence="1">
    <name type="scientific">Trepomonas sp. PC1</name>
    <dbReference type="NCBI Taxonomy" id="1076344"/>
    <lineage>
        <taxon>Eukaryota</taxon>
        <taxon>Metamonada</taxon>
        <taxon>Diplomonadida</taxon>
        <taxon>Hexamitidae</taxon>
        <taxon>Hexamitinae</taxon>
        <taxon>Trepomonas</taxon>
    </lineage>
</organism>
<feature type="non-terminal residue" evidence="1">
    <location>
        <position position="1"/>
    </location>
</feature>
<sequence length="334" mass="38276">NAKPIYQFALYEKGLMILTDLKLMFKNTSKHLINSKCNYKSLQIKSSNCCQICSREPSNTQILTKYIHNRNENTSQNTNIQQIHFDFVQCNYYNAFFCTACVQKQVFEGLLIGIQQFQDQFFSCQLGLTDLFFNFNKPQIDLRKFCDENVTNLQRALRSHIVNITSCSTLQRLLSNNKLVGCKSHILSHNSGLAYSDFCITESFYDLGPNFIELQSICKIIMSNSKRIQRTNFLNTIQSIINLKASNVKISSLKSRLSTILLLCIVHQLQCSTCNQFDICCQLCNLPLTKYNKYNFESILKGQKKGIIVCGGCFSYIHEQCAIDGLCRFCGKDK</sequence>
<gene>
    <name evidence="1" type="ORF">TPC1_31573</name>
</gene>